<dbReference type="RefSeq" id="WP_123125886.1">
    <property type="nucleotide sequence ID" value="NZ_RJJD01000002.1"/>
</dbReference>
<accession>A0A3M9MYP4</accession>
<feature type="transmembrane region" description="Helical" evidence="2">
    <location>
        <begin position="206"/>
        <end position="228"/>
    </location>
</feature>
<dbReference type="OrthoDB" id="1066121at2"/>
<protein>
    <recommendedName>
        <fullName evidence="5">MotA/TolQ/ExbB proton channel domain-containing protein</fullName>
    </recommendedName>
</protein>
<dbReference type="Proteomes" id="UP000272117">
    <property type="component" value="Unassembled WGS sequence"/>
</dbReference>
<evidence type="ECO:0000313" key="3">
    <source>
        <dbReference type="EMBL" id="RNI30671.1"/>
    </source>
</evidence>
<dbReference type="AlphaFoldDB" id="A0A3M9MYP4"/>
<feature type="transmembrane region" description="Helical" evidence="2">
    <location>
        <begin position="248"/>
        <end position="273"/>
    </location>
</feature>
<evidence type="ECO:0008006" key="5">
    <source>
        <dbReference type="Google" id="ProtNLM"/>
    </source>
</evidence>
<proteinExistence type="predicted"/>
<feature type="coiled-coil region" evidence="1">
    <location>
        <begin position="471"/>
        <end position="542"/>
    </location>
</feature>
<gene>
    <name evidence="3" type="ORF">EFB08_05330</name>
</gene>
<keyword evidence="2" id="KW-1133">Transmembrane helix</keyword>
<keyword evidence="2" id="KW-0472">Membrane</keyword>
<comment type="caution">
    <text evidence="3">The sequence shown here is derived from an EMBL/GenBank/DDBJ whole genome shotgun (WGS) entry which is preliminary data.</text>
</comment>
<name>A0A3M9MYP4_9BACT</name>
<reference evidence="3 4" key="1">
    <citation type="submission" date="2018-11" db="EMBL/GenBank/DDBJ databases">
        <title>Rufibacter latericius sp. nov., isolated from water in Baiyang Lake.</title>
        <authorList>
            <person name="Yang Y."/>
        </authorList>
    </citation>
    <scope>NUCLEOTIDE SEQUENCE [LARGE SCALE GENOMIC DNA]</scope>
    <source>
        <strain evidence="3 4">R-22-1c-1</strain>
    </source>
</reference>
<feature type="transmembrane region" description="Helical" evidence="2">
    <location>
        <begin position="6"/>
        <end position="23"/>
    </location>
</feature>
<evidence type="ECO:0000256" key="2">
    <source>
        <dbReference type="SAM" id="Phobius"/>
    </source>
</evidence>
<evidence type="ECO:0000313" key="4">
    <source>
        <dbReference type="Proteomes" id="UP000272117"/>
    </source>
</evidence>
<keyword evidence="1" id="KW-0175">Coiled coil</keyword>
<dbReference type="EMBL" id="RJJD01000002">
    <property type="protein sequence ID" value="RNI30671.1"/>
    <property type="molecule type" value="Genomic_DNA"/>
</dbReference>
<keyword evidence="2" id="KW-0812">Transmembrane</keyword>
<sequence>MEGIFIFEALLVILIIGYQWRVYQANRKKIEEVETLFPSKENLSVTRRPLSAKTSSALPEITQDQQWDKLLYGEAFREFSPTNPVVKRIIAVDSEELHIEAQNGETPFYTIKIEKFRQLLQNGNIYLVNALAPVLAPPQEQERESEVDLIEATSPSPTFLEINQSTNEYLRLNKGAAADFNILKDVAERYSDSLDSEVQSTIGTPLYVGLLGTFSGVILGLSSLVWTGLTSSGEEGSSFITDQNIPSFLFGVLIAMAGSFCGLLFTMMGNYALKNARTLRDRRKNDYYTFLQTHLLPKLNSDMSASLGNLKSVLDSFNKDFLDKILGFRPIVETLTDNISTQKEFIQKLDQIGFTQMANANLQVFDKIKESERLFMNFLQYQEALNESVRKGGELTQNINQVLNRLTKLQEGFDQVPGYLQQHDESIQRQIQFFARHEEELDTIANRTEQYFDKAALKLTDLMQARLQHQERDAQNAYEKWQEHFRRLNEDNLYQRILDYMRPFENLNPQQENLNRQQQDLAQELKQTNERLLRKIDTDTEIQQKLLQQLAVLNANVEKSMEPGAFKAALGKIFGTGASNGRKG</sequence>
<organism evidence="3 4">
    <name type="scientific">Rufibacter latericius</name>
    <dbReference type="NCBI Taxonomy" id="2487040"/>
    <lineage>
        <taxon>Bacteria</taxon>
        <taxon>Pseudomonadati</taxon>
        <taxon>Bacteroidota</taxon>
        <taxon>Cytophagia</taxon>
        <taxon>Cytophagales</taxon>
        <taxon>Hymenobacteraceae</taxon>
        <taxon>Rufibacter</taxon>
    </lineage>
</organism>
<evidence type="ECO:0000256" key="1">
    <source>
        <dbReference type="SAM" id="Coils"/>
    </source>
</evidence>
<keyword evidence="4" id="KW-1185">Reference proteome</keyword>